<proteinExistence type="predicted"/>
<protein>
    <submittedName>
        <fullName evidence="2">Uncharacterized protein</fullName>
    </submittedName>
</protein>
<evidence type="ECO:0000256" key="1">
    <source>
        <dbReference type="SAM" id="Phobius"/>
    </source>
</evidence>
<reference evidence="3" key="1">
    <citation type="submission" date="2016-08" db="EMBL/GenBank/DDBJ databases">
        <authorList>
            <person name="Merda D."/>
            <person name="Briand M."/>
            <person name="Taghouti G."/>
            <person name="Carrere S."/>
            <person name="Gouzy J."/>
            <person name="Portier P."/>
            <person name="Jacques M.-A."/>
            <person name="Fischer-Le Saux M."/>
        </authorList>
    </citation>
    <scope>NUCLEOTIDE SEQUENCE [LARGE SCALE GENOMIC DNA]</scope>
    <source>
        <strain evidence="3">CFBP4643</strain>
    </source>
</reference>
<evidence type="ECO:0000313" key="3">
    <source>
        <dbReference type="Proteomes" id="UP000238191"/>
    </source>
</evidence>
<feature type="transmembrane region" description="Helical" evidence="1">
    <location>
        <begin position="17"/>
        <end position="39"/>
    </location>
</feature>
<keyword evidence="3" id="KW-1185">Reference proteome</keyword>
<gene>
    <name evidence="2" type="ORF">XpiCFBP4643_09750</name>
</gene>
<organism evidence="2 3">
    <name type="scientific">Xanthomonas pisi</name>
    <dbReference type="NCBI Taxonomy" id="56457"/>
    <lineage>
        <taxon>Bacteria</taxon>
        <taxon>Pseudomonadati</taxon>
        <taxon>Pseudomonadota</taxon>
        <taxon>Gammaproteobacteria</taxon>
        <taxon>Lysobacterales</taxon>
        <taxon>Lysobacteraceae</taxon>
        <taxon>Xanthomonas</taxon>
    </lineage>
</organism>
<keyword evidence="1" id="KW-0812">Transmembrane</keyword>
<keyword evidence="1" id="KW-1133">Transmembrane helix</keyword>
<dbReference type="EMBL" id="MDEI01000007">
    <property type="protein sequence ID" value="PPU68330.1"/>
    <property type="molecule type" value="Genomic_DNA"/>
</dbReference>
<comment type="caution">
    <text evidence="2">The sequence shown here is derived from an EMBL/GenBank/DDBJ whole genome shotgun (WGS) entry which is preliminary data.</text>
</comment>
<keyword evidence="1" id="KW-0472">Membrane</keyword>
<dbReference type="Proteomes" id="UP000238191">
    <property type="component" value="Unassembled WGS sequence"/>
</dbReference>
<accession>A0A2S7D3F0</accession>
<evidence type="ECO:0000313" key="2">
    <source>
        <dbReference type="EMBL" id="PPU68330.1"/>
    </source>
</evidence>
<dbReference type="AlphaFoldDB" id="A0A2S7D3F0"/>
<feature type="transmembrane region" description="Helical" evidence="1">
    <location>
        <begin position="70"/>
        <end position="92"/>
    </location>
</feature>
<sequence length="95" mass="10698">MPLEFAAEMFFRFLFEVIFYTFGYATGWLLIPALSFGYYEVEPLSPPRRGKKRLRAQGVGHPRQLTSDTAAVIGILFWSGAVVVGLALWWLAEPG</sequence>
<name>A0A2S7D3F0_9XANT</name>